<feature type="transmembrane region" description="Helical" evidence="7">
    <location>
        <begin position="303"/>
        <end position="324"/>
    </location>
</feature>
<evidence type="ECO:0000256" key="1">
    <source>
        <dbReference type="ARBA" id="ARBA00004651"/>
    </source>
</evidence>
<evidence type="ECO:0000256" key="4">
    <source>
        <dbReference type="ARBA" id="ARBA00022989"/>
    </source>
</evidence>
<evidence type="ECO:0000256" key="3">
    <source>
        <dbReference type="ARBA" id="ARBA00022692"/>
    </source>
</evidence>
<dbReference type="STRING" id="2018661.A0A2A2KJC8"/>
<dbReference type="Pfam" id="PF01312">
    <property type="entry name" value="Bac_export_2"/>
    <property type="match status" value="1"/>
</dbReference>
<keyword evidence="9" id="KW-1185">Reference proteome</keyword>
<dbReference type="EMBL" id="LIAE01008447">
    <property type="protein sequence ID" value="PAV73980.1"/>
    <property type="molecule type" value="Genomic_DNA"/>
</dbReference>
<dbReference type="OrthoDB" id="8300507at2759"/>
<feature type="region of interest" description="Disordered" evidence="6">
    <location>
        <begin position="488"/>
        <end position="519"/>
    </location>
</feature>
<feature type="transmembrane region" description="Helical" evidence="7">
    <location>
        <begin position="461"/>
        <end position="479"/>
    </location>
</feature>
<dbReference type="GO" id="GO:0005886">
    <property type="term" value="C:plasma membrane"/>
    <property type="evidence" value="ECO:0007669"/>
    <property type="project" value="UniProtKB-SubCell"/>
</dbReference>
<feature type="transmembrane region" description="Helical" evidence="7">
    <location>
        <begin position="177"/>
        <end position="204"/>
    </location>
</feature>
<dbReference type="InterPro" id="IPR002191">
    <property type="entry name" value="Bac_export_3"/>
</dbReference>
<dbReference type="Proteomes" id="UP000218231">
    <property type="component" value="Unassembled WGS sequence"/>
</dbReference>
<dbReference type="Gene3D" id="3.40.1690.10">
    <property type="entry name" value="secretion proteins EscU"/>
    <property type="match status" value="1"/>
</dbReference>
<dbReference type="Pfam" id="PF01311">
    <property type="entry name" value="Bac_export_1"/>
    <property type="match status" value="1"/>
</dbReference>
<keyword evidence="2" id="KW-1003">Cell membrane</keyword>
<evidence type="ECO:0000313" key="9">
    <source>
        <dbReference type="Proteomes" id="UP000218231"/>
    </source>
</evidence>
<dbReference type="PRINTS" id="PR00953">
    <property type="entry name" value="TYPE3IMRPROT"/>
</dbReference>
<feature type="transmembrane region" description="Helical" evidence="7">
    <location>
        <begin position="259"/>
        <end position="283"/>
    </location>
</feature>
<feature type="transmembrane region" description="Helical" evidence="7">
    <location>
        <begin position="54"/>
        <end position="75"/>
    </location>
</feature>
<comment type="subcellular location">
    <subcellularLocation>
        <location evidence="1">Cell membrane</location>
        <topology evidence="1">Multi-pass membrane protein</topology>
    </subcellularLocation>
</comment>
<dbReference type="SUPFAM" id="SSF160544">
    <property type="entry name" value="EscU C-terminal domain-like"/>
    <property type="match status" value="1"/>
</dbReference>
<comment type="caution">
    <text evidence="8">The sequence shown here is derived from an EMBL/GenBank/DDBJ whole genome shotgun (WGS) entry which is preliminary data.</text>
</comment>
<dbReference type="GO" id="GO:0009306">
    <property type="term" value="P:protein secretion"/>
    <property type="evidence" value="ECO:0007669"/>
    <property type="project" value="InterPro"/>
</dbReference>
<evidence type="ECO:0000256" key="5">
    <source>
        <dbReference type="ARBA" id="ARBA00023136"/>
    </source>
</evidence>
<feature type="transmembrane region" description="Helical" evidence="7">
    <location>
        <begin position="414"/>
        <end position="432"/>
    </location>
</feature>
<dbReference type="PANTHER" id="PTHR30531">
    <property type="entry name" value="FLAGELLAR BIOSYNTHETIC PROTEIN FLHB"/>
    <property type="match status" value="1"/>
</dbReference>
<dbReference type="InterPro" id="IPR006304">
    <property type="entry name" value="T3SS_SpaR/YscT"/>
</dbReference>
<dbReference type="GO" id="GO:0006605">
    <property type="term" value="P:protein targeting"/>
    <property type="evidence" value="ECO:0007669"/>
    <property type="project" value="InterPro"/>
</dbReference>
<name>A0A2A2KJC8_9BILA</name>
<dbReference type="AlphaFoldDB" id="A0A2A2KJC8"/>
<evidence type="ECO:0000256" key="6">
    <source>
        <dbReference type="SAM" id="MobiDB-lite"/>
    </source>
</evidence>
<protein>
    <submittedName>
        <fullName evidence="8">Uncharacterized protein</fullName>
    </submittedName>
</protein>
<dbReference type="InterPro" id="IPR029025">
    <property type="entry name" value="T3SS_substrate_exporter_C"/>
</dbReference>
<keyword evidence="3 7" id="KW-0812">Transmembrane</keyword>
<keyword evidence="5 7" id="KW-0472">Membrane</keyword>
<feature type="transmembrane region" description="Helical" evidence="7">
    <location>
        <begin position="224"/>
        <end position="247"/>
    </location>
</feature>
<evidence type="ECO:0000256" key="7">
    <source>
        <dbReference type="SAM" id="Phobius"/>
    </source>
</evidence>
<feature type="transmembrane region" description="Helical" evidence="7">
    <location>
        <begin position="24"/>
        <end position="42"/>
    </location>
</feature>
<sequence>MAALVGTLVSLVQALTQVQEQTLGFVAKLVAVVVTLFVTADWMGSELYRYTDLVLERVLLILPRLFSCFIVLPILGKQVLGGALVRNGVACSVALFIYPSVAGTVPPGLDGLQLGLLIGKEVLLGLLLGSIACIPFWALEACGFLIDNQRGATLASTLNPLLGSQASPTGALLLQTLVTLFFTGGAFLGLLGALLGSYASWPVASYYPQISDQWSVFFLAQFDYLMTLCLLFAAPLLIAMFLAEFGLALISRFAPTLNVFILSMPIKSLVCSALLVPYLYLLMAQAQDQVFSALHAVVKSKELVSSVLILSLATLPLGFPDYFLGHLRALMLLPEPLLHLPFRQALELMLQQLLHELLWLTLPFLLTTLIAASAGNLLQTGLLFNTQSLSPDLKKVSPVEGMKRIFSLRNLLDFLKSLLKVLLLGALVLGLLSDNLPALLRVPLCGIGCILPVLGNLLGQLIGVCAVGFMAISAADYGLERRQHHQQLRMSKDEVKRERKEQEGAPELKRERRKRHRELQHGTLRADVRRSSVIVTNPTHIAVGLRYEAGETPLPLVTLKYTDEQALRVRRIAEEEGVPVLERIPLARALFADSLEEQYIPGELIQPVAEVIRWLQAQEKTPPV</sequence>
<accession>A0A2A2KJC8</accession>
<dbReference type="InterPro" id="IPR006135">
    <property type="entry name" value="T3SS_substrate_exporter"/>
</dbReference>
<feature type="compositionally biased region" description="Basic and acidic residues" evidence="6">
    <location>
        <begin position="490"/>
        <end position="510"/>
    </location>
</feature>
<dbReference type="PANTHER" id="PTHR30531:SF14">
    <property type="entry name" value="SURFACE PRESENTATION OF ANTIGENS PROTEIN SPAS"/>
    <property type="match status" value="1"/>
</dbReference>
<dbReference type="Pfam" id="PF01313">
    <property type="entry name" value="Bac_export_3"/>
    <property type="match status" value="1"/>
</dbReference>
<dbReference type="InterPro" id="IPR002010">
    <property type="entry name" value="T3SS_IM_R"/>
</dbReference>
<evidence type="ECO:0000313" key="8">
    <source>
        <dbReference type="EMBL" id="PAV73980.1"/>
    </source>
</evidence>
<reference evidence="8 9" key="1">
    <citation type="journal article" date="2017" name="Curr. Biol.">
        <title>Genome architecture and evolution of a unichromosomal asexual nematode.</title>
        <authorList>
            <person name="Fradin H."/>
            <person name="Zegar C."/>
            <person name="Gutwein M."/>
            <person name="Lucas J."/>
            <person name="Kovtun M."/>
            <person name="Corcoran D."/>
            <person name="Baugh L.R."/>
            <person name="Kiontke K."/>
            <person name="Gunsalus K."/>
            <person name="Fitch D.H."/>
            <person name="Piano F."/>
        </authorList>
    </citation>
    <scope>NUCLEOTIDE SEQUENCE [LARGE SCALE GENOMIC DNA]</scope>
    <source>
        <strain evidence="8">PF1309</strain>
    </source>
</reference>
<proteinExistence type="predicted"/>
<feature type="transmembrane region" description="Helical" evidence="7">
    <location>
        <begin position="122"/>
        <end position="146"/>
    </location>
</feature>
<gene>
    <name evidence="8" type="ORF">WR25_16523</name>
</gene>
<dbReference type="NCBIfam" id="TIGR01401">
    <property type="entry name" value="fliR_like_III"/>
    <property type="match status" value="1"/>
</dbReference>
<organism evidence="8 9">
    <name type="scientific">Diploscapter pachys</name>
    <dbReference type="NCBI Taxonomy" id="2018661"/>
    <lineage>
        <taxon>Eukaryota</taxon>
        <taxon>Metazoa</taxon>
        <taxon>Ecdysozoa</taxon>
        <taxon>Nematoda</taxon>
        <taxon>Chromadorea</taxon>
        <taxon>Rhabditida</taxon>
        <taxon>Rhabditina</taxon>
        <taxon>Rhabditomorpha</taxon>
        <taxon>Rhabditoidea</taxon>
        <taxon>Rhabditidae</taxon>
        <taxon>Diploscapter</taxon>
    </lineage>
</organism>
<evidence type="ECO:0000256" key="2">
    <source>
        <dbReference type="ARBA" id="ARBA00022475"/>
    </source>
</evidence>
<feature type="transmembrane region" description="Helical" evidence="7">
    <location>
        <begin position="357"/>
        <end position="378"/>
    </location>
</feature>
<keyword evidence="4 7" id="KW-1133">Transmembrane helix</keyword>